<feature type="compositionally biased region" description="Basic and acidic residues" evidence="1">
    <location>
        <begin position="168"/>
        <end position="205"/>
    </location>
</feature>
<feature type="compositionally biased region" description="Low complexity" evidence="1">
    <location>
        <begin position="711"/>
        <end position="726"/>
    </location>
</feature>
<feature type="compositionally biased region" description="Basic and acidic residues" evidence="1">
    <location>
        <begin position="129"/>
        <end position="138"/>
    </location>
</feature>
<gene>
    <name evidence="2" type="ORF">CUNI_LOCUS19041</name>
</gene>
<comment type="caution">
    <text evidence="2">The sequence shown here is derived from an EMBL/GenBank/DDBJ whole genome shotgun (WGS) entry which is preliminary data.</text>
</comment>
<sequence length="2108" mass="229515">MEEVSSDEDIVDLEPTEKEIVCNTYIGMSTPPLSSTAPSSLSDNEDRTSQRSNGAASSRTSLPQEGEKIIKDDVKDSCAEEGEMASPKEPVDIMGEMELEPVSDEDSPLDNLSIDESSDGEKEEGEEKDSDKDDDKSSHKSSQVVKVETPSKISDVVTKDDDEASDEGEIKSDSDDSAKATEDKERMSGRKPIELVDFGEAEKRARGGRSFYPEAQPDRARPTRGIVVPSHPPVPYRGGYTAWPQTEYYSSGIRYSLSHEAVSSSRLRSPMAAVYDGGESETSSQSRSSVRLRDDVPPPYPIDGVKRKHRSPASDQGSSSLYKTLSAPSPVSSASSSRSRSSSSARSRSQSGSRSSSSSSSFSSSRSSQRKKRLKRKKRTKRRSTDTEKTSSLKSQTSTSKLSGPERIVSPVNFSEIPSLPIGIQSRERLLSSGHESISSDELPYFPDEEPPKPSPKATINKSPGKNSPSSSNISSKSAQSNRKKKRESISSSELIYSPSRLKSPAPSSATSKGDEDDNMSIECPPMSPGRSSISSDELPDYPVEDSDPAFLKQFSPHQPPLPSDLPPLPEDTDGFQPPLPQDSPPMFLDIQPPPPPPPPPPVDEDDSRIQPPEIEEGEISDSEKILVPPEFEEGEIEDTVDLDHSHISQRAFADPRVKFQPPLKHQDLLPNVLVVSPFSTQSSPADLQLPLKPWLPICTVAGVHPPDTHSQSWSSQKSTSPASQQYPSVQTCSKVAIQEHKLGLIESEGAHHTVISDCTHLQKGEKNTSVMDTSQSGTIVLSAEDFRGDNFELNSTSCSEAIGTKALNSKIDSLKTFKTITTESVISPVTDLNQEADGNKDETIMSDSVIVPVTNLQGTLRGNEEVEMIISDCIIEPVTDLHHKVEESEDVKTVISDTLIVTDLQQRVEEKKDVEMIILDNDIEPVTDLHHKAEGSEDVKTVISDTLIVTDLQQRVEEKKDVEMIISDNDIEPVTDLHHKVEGSEDVKTVISDTLIVTDLQHRVEEKKDVEMIISDNDIEPVTDLHPKAEGSEDVKTVILDNDIELVTDLPHKVERNRDYESVILENVIVPASDFHHRVDGSKDVESLMSEDVIVDATDLHTRVEGSKDVQTVISEHIVSKTDLHQKVKESKAIKKIISEDVLEPVTDLHHVVEGSNIIVNSLDASLEKTQITGSALPISDFEEKIENNKTIRHSGSEIETKGIEYSGLQTSEDLMITVSKSLSLKINKAVDNGKSLDGPDQQCEDQNKPQFKSHSIPSSEAGMVSSNLAVKIKGLENDVSKLCSGTKLEGMTNPVLQSRADTTNIKGKTDAVLQSNSDKTVIEDIQDSVLSNSGLNINERNVAVLQSISDRKIEDMKDGISQSQPELTVRPNESLSPQETSETSIKDNESIVPPSSSEVSMDGLHVLTPLSESEVKNKDIDRVVTQSYLEFRDEDFQKSVSQSISEVESDISVLVQSSVCVEMENTKSAIISQPGSCLTLVDNERLSDSACVSEEHPVNAAETIDTSKQPSLSTTKIVETSKQSLLIIVEQSTHVLEVMSHAVAEGKSEVSSEPSLLCEEVVIRPEGDKDGSAPMSSELSLVYEEIVSRTEDHEDGSAPISSELSVVYEEVASRPELKEHLVSTLSLESTIVPEKSIQPQTISSLQGGHSEEYSLDSSILIKPDIKSSLLAQPLTINTESVHLNTGQSVQSHTLKFISSKISSCDKMYSSKDTSAVTDKSNSVPPSEFSVAPSTADSHKVEDSSLRPECGAVSSTVLVSDQTLNNTEIKPVHVMHDSIQENSSAITSPLPGRNFTEETEQFSGFQSVAQSSSSEIVSDQTLISTYVKPLHIAKDAIQEKHASATSPFPKNNVLEGIEQSSSQNTTQSLSSELTSDQTLKSLHANIVHIICDNIQETSEKSAGEPTGSDTETKQSVLLSEEPTSLSESSQANNSAIKDQNSSTPSSAPLKTDMLATSHSERATMATLEPKLEQSKESVYSPQASALPSPGQRSVSSEETYETPAACSKTRSKRRMPEDSGNSSDTSAASNESFPKRRRRGIAGESDKLVVTPASAPTSRPGTRLQIQQQQELAKPQTRGRSNSLPSNRAAKRKQDNDESPPTRKQKR</sequence>
<feature type="region of interest" description="Disordered" evidence="1">
    <location>
        <begin position="1969"/>
        <end position="2108"/>
    </location>
</feature>
<feature type="region of interest" description="Disordered" evidence="1">
    <location>
        <begin position="1898"/>
        <end position="1951"/>
    </location>
</feature>
<feature type="compositionally biased region" description="Low complexity" evidence="1">
    <location>
        <begin position="332"/>
        <end position="367"/>
    </location>
</feature>
<feature type="region of interest" description="Disordered" evidence="1">
    <location>
        <begin position="1360"/>
        <end position="1402"/>
    </location>
</feature>
<feature type="compositionally biased region" description="Low complexity" evidence="1">
    <location>
        <begin position="460"/>
        <end position="478"/>
    </location>
</feature>
<feature type="compositionally biased region" description="Polar residues" evidence="1">
    <location>
        <begin position="1931"/>
        <end position="1949"/>
    </location>
</feature>
<feature type="compositionally biased region" description="Acidic residues" evidence="1">
    <location>
        <begin position="538"/>
        <end position="548"/>
    </location>
</feature>
<feature type="compositionally biased region" description="Basic residues" evidence="1">
    <location>
        <begin position="368"/>
        <end position="382"/>
    </location>
</feature>
<protein>
    <submittedName>
        <fullName evidence="2">Uncharacterized protein</fullName>
    </submittedName>
</protein>
<feature type="compositionally biased region" description="Polar residues" evidence="1">
    <location>
        <begin position="313"/>
        <end position="331"/>
    </location>
</feature>
<feature type="compositionally biased region" description="Polar residues" evidence="1">
    <location>
        <begin position="1977"/>
        <end position="1998"/>
    </location>
</feature>
<feature type="region of interest" description="Disordered" evidence="1">
    <location>
        <begin position="24"/>
        <end position="241"/>
    </location>
</feature>
<dbReference type="EMBL" id="CAJHNH020006246">
    <property type="protein sequence ID" value="CAG5133483.1"/>
    <property type="molecule type" value="Genomic_DNA"/>
</dbReference>
<name>A0A8S3ZVG3_9EUPU</name>
<evidence type="ECO:0000313" key="2">
    <source>
        <dbReference type="EMBL" id="CAG5133483.1"/>
    </source>
</evidence>
<feature type="compositionally biased region" description="Polar residues" evidence="1">
    <location>
        <begin position="1362"/>
        <end position="1385"/>
    </location>
</feature>
<feature type="region of interest" description="Disordered" evidence="1">
    <location>
        <begin position="273"/>
        <end position="621"/>
    </location>
</feature>
<feature type="region of interest" description="Disordered" evidence="1">
    <location>
        <begin position="1235"/>
        <end position="1262"/>
    </location>
</feature>
<accession>A0A8S3ZVG3</accession>
<feature type="compositionally biased region" description="Polar residues" evidence="1">
    <location>
        <begin position="2055"/>
        <end position="2072"/>
    </location>
</feature>
<feature type="compositionally biased region" description="Basic and acidic residues" evidence="1">
    <location>
        <begin position="1738"/>
        <end position="1747"/>
    </location>
</feature>
<feature type="compositionally biased region" description="Pro residues" evidence="1">
    <location>
        <begin position="592"/>
        <end position="602"/>
    </location>
</feature>
<feature type="compositionally biased region" description="Polar residues" evidence="1">
    <location>
        <begin position="1716"/>
        <end position="1726"/>
    </location>
</feature>
<feature type="compositionally biased region" description="Polar residues" evidence="1">
    <location>
        <begin position="2020"/>
        <end position="2033"/>
    </location>
</feature>
<feature type="compositionally biased region" description="Low complexity" evidence="1">
    <location>
        <begin position="29"/>
        <end position="42"/>
    </location>
</feature>
<feature type="compositionally biased region" description="Polar residues" evidence="1">
    <location>
        <begin position="50"/>
        <end position="63"/>
    </location>
</feature>
<dbReference type="Proteomes" id="UP000678393">
    <property type="component" value="Unassembled WGS sequence"/>
</dbReference>
<feature type="compositionally biased region" description="Low complexity" evidence="1">
    <location>
        <begin position="392"/>
        <end position="403"/>
    </location>
</feature>
<feature type="compositionally biased region" description="Low complexity" evidence="1">
    <location>
        <begin position="1392"/>
        <end position="1402"/>
    </location>
</feature>
<feature type="compositionally biased region" description="Acidic residues" evidence="1">
    <location>
        <begin position="116"/>
        <end position="128"/>
    </location>
</feature>
<reference evidence="2" key="1">
    <citation type="submission" date="2021-04" db="EMBL/GenBank/DDBJ databases">
        <authorList>
            <consortium name="Molecular Ecology Group"/>
        </authorList>
    </citation>
    <scope>NUCLEOTIDE SEQUENCE</scope>
</reference>
<proteinExistence type="predicted"/>
<feature type="region of interest" description="Disordered" evidence="1">
    <location>
        <begin position="1716"/>
        <end position="1748"/>
    </location>
</feature>
<feature type="compositionally biased region" description="Low complexity" evidence="1">
    <location>
        <begin position="1916"/>
        <end position="1930"/>
    </location>
</feature>
<keyword evidence="3" id="KW-1185">Reference proteome</keyword>
<feature type="compositionally biased region" description="Pro residues" evidence="1">
    <location>
        <begin position="558"/>
        <end position="570"/>
    </location>
</feature>
<feature type="compositionally biased region" description="Polar residues" evidence="1">
    <location>
        <begin position="1250"/>
        <end position="1262"/>
    </location>
</feature>
<feature type="compositionally biased region" description="Low complexity" evidence="1">
    <location>
        <begin position="280"/>
        <end position="289"/>
    </location>
</feature>
<organism evidence="2 3">
    <name type="scientific">Candidula unifasciata</name>
    <dbReference type="NCBI Taxonomy" id="100452"/>
    <lineage>
        <taxon>Eukaryota</taxon>
        <taxon>Metazoa</taxon>
        <taxon>Spiralia</taxon>
        <taxon>Lophotrochozoa</taxon>
        <taxon>Mollusca</taxon>
        <taxon>Gastropoda</taxon>
        <taxon>Heterobranchia</taxon>
        <taxon>Euthyneura</taxon>
        <taxon>Panpulmonata</taxon>
        <taxon>Eupulmonata</taxon>
        <taxon>Stylommatophora</taxon>
        <taxon>Helicina</taxon>
        <taxon>Helicoidea</taxon>
        <taxon>Geomitridae</taxon>
        <taxon>Candidula</taxon>
    </lineage>
</organism>
<evidence type="ECO:0000313" key="3">
    <source>
        <dbReference type="Proteomes" id="UP000678393"/>
    </source>
</evidence>
<evidence type="ECO:0000256" key="1">
    <source>
        <dbReference type="SAM" id="MobiDB-lite"/>
    </source>
</evidence>
<feature type="region of interest" description="Disordered" evidence="1">
    <location>
        <begin position="706"/>
        <end position="726"/>
    </location>
</feature>
<feature type="compositionally biased region" description="Basic and acidic residues" evidence="1">
    <location>
        <begin position="65"/>
        <end position="78"/>
    </location>
</feature>
<feature type="compositionally biased region" description="Low complexity" evidence="1">
    <location>
        <begin position="490"/>
        <end position="502"/>
    </location>
</feature>
<feature type="compositionally biased region" description="Acidic residues" evidence="1">
    <location>
        <begin position="95"/>
        <end position="108"/>
    </location>
</feature>